<dbReference type="Proteomes" id="UP001597106">
    <property type="component" value="Unassembled WGS sequence"/>
</dbReference>
<dbReference type="PANTHER" id="PTHR45947">
    <property type="entry name" value="SULFOQUINOVOSYL TRANSFERASE SQD2"/>
    <property type="match status" value="1"/>
</dbReference>
<dbReference type="InterPro" id="IPR028098">
    <property type="entry name" value="Glyco_trans_4-like_N"/>
</dbReference>
<proteinExistence type="predicted"/>
<protein>
    <submittedName>
        <fullName evidence="3">Glycosyltransferase</fullName>
        <ecNumber evidence="3">2.4.-.-</ecNumber>
    </submittedName>
</protein>
<comment type="caution">
    <text evidence="3">The sequence shown here is derived from an EMBL/GenBank/DDBJ whole genome shotgun (WGS) entry which is preliminary data.</text>
</comment>
<name>A0ABW3GJQ8_9PROT</name>
<sequence>MKNAAIFRQQLFKPSEIFIKSQISHYKQYKPVLVGRSLFGQPEQFSFIAPIKNADNNARFYWETLIYLLFRAPSLFLPKCLEAKFAIVHAHFAVDGVMAVPLVKKLAVPFVTTLHGMDVTRSNINMLFSGSPSLINFVLFKRQLFKRCDLFLCVSQFIKQAAIKAGFPESKLQVHYIGIDTQQLTDRCNAGEDGLIVHVGRLVEKKGTSYLLQAFAKIYRSIDNPRLVIIGDGPLKPALMDEAKSLGIQELVFFLGVQPNSVVLDWVRRAAVMAVPSVTAKDGDMEGFGIVNIEASAQGVPVVGFNSGGIPEAIINNVTGFLSEEKDVDGLAENLKRLLLDKSLRINIGCAGRKNVEENFDISKQTAKLEQIYSELLKSYE</sequence>
<dbReference type="Pfam" id="PF00534">
    <property type="entry name" value="Glycos_transf_1"/>
    <property type="match status" value="1"/>
</dbReference>
<evidence type="ECO:0000313" key="4">
    <source>
        <dbReference type="Proteomes" id="UP001597106"/>
    </source>
</evidence>
<dbReference type="RefSeq" id="WP_379076425.1">
    <property type="nucleotide sequence ID" value="NZ_JBHTJW010000002.1"/>
</dbReference>
<dbReference type="GO" id="GO:0016757">
    <property type="term" value="F:glycosyltransferase activity"/>
    <property type="evidence" value="ECO:0007669"/>
    <property type="project" value="UniProtKB-KW"/>
</dbReference>
<evidence type="ECO:0000259" key="2">
    <source>
        <dbReference type="Pfam" id="PF13439"/>
    </source>
</evidence>
<organism evidence="3 4">
    <name type="scientific">Methylophilus glucosoxydans</name>
    <dbReference type="NCBI Taxonomy" id="752553"/>
    <lineage>
        <taxon>Bacteria</taxon>
        <taxon>Pseudomonadati</taxon>
        <taxon>Pseudomonadota</taxon>
        <taxon>Betaproteobacteria</taxon>
        <taxon>Nitrosomonadales</taxon>
        <taxon>Methylophilaceae</taxon>
        <taxon>Methylophilus</taxon>
    </lineage>
</organism>
<dbReference type="SUPFAM" id="SSF53756">
    <property type="entry name" value="UDP-Glycosyltransferase/glycogen phosphorylase"/>
    <property type="match status" value="1"/>
</dbReference>
<evidence type="ECO:0000259" key="1">
    <source>
        <dbReference type="Pfam" id="PF00534"/>
    </source>
</evidence>
<feature type="domain" description="Glycosyl transferase family 1" evidence="1">
    <location>
        <begin position="191"/>
        <end position="354"/>
    </location>
</feature>
<keyword evidence="4" id="KW-1185">Reference proteome</keyword>
<dbReference type="EC" id="2.4.-.-" evidence="3"/>
<accession>A0ABW3GJQ8</accession>
<dbReference type="InterPro" id="IPR050194">
    <property type="entry name" value="Glycosyltransferase_grp1"/>
</dbReference>
<dbReference type="EMBL" id="JBHTJW010000002">
    <property type="protein sequence ID" value="MFD0930247.1"/>
    <property type="molecule type" value="Genomic_DNA"/>
</dbReference>
<keyword evidence="3" id="KW-0328">Glycosyltransferase</keyword>
<gene>
    <name evidence="3" type="ORF">ACFQ1T_10720</name>
</gene>
<dbReference type="PANTHER" id="PTHR45947:SF14">
    <property type="entry name" value="SLL1723 PROTEIN"/>
    <property type="match status" value="1"/>
</dbReference>
<dbReference type="Gene3D" id="3.40.50.2000">
    <property type="entry name" value="Glycogen Phosphorylase B"/>
    <property type="match status" value="2"/>
</dbReference>
<keyword evidence="3" id="KW-0808">Transferase</keyword>
<dbReference type="InterPro" id="IPR001296">
    <property type="entry name" value="Glyco_trans_1"/>
</dbReference>
<feature type="domain" description="Glycosyltransferase subfamily 4-like N-terminal" evidence="2">
    <location>
        <begin position="67"/>
        <end position="182"/>
    </location>
</feature>
<dbReference type="Pfam" id="PF13439">
    <property type="entry name" value="Glyco_transf_4"/>
    <property type="match status" value="1"/>
</dbReference>
<reference evidence="4" key="1">
    <citation type="journal article" date="2019" name="Int. J. Syst. Evol. Microbiol.">
        <title>The Global Catalogue of Microorganisms (GCM) 10K type strain sequencing project: providing services to taxonomists for standard genome sequencing and annotation.</title>
        <authorList>
            <consortium name="The Broad Institute Genomics Platform"/>
            <consortium name="The Broad Institute Genome Sequencing Center for Infectious Disease"/>
            <person name="Wu L."/>
            <person name="Ma J."/>
        </authorList>
    </citation>
    <scope>NUCLEOTIDE SEQUENCE [LARGE SCALE GENOMIC DNA]</scope>
    <source>
        <strain evidence="4">CCUG 59685</strain>
    </source>
</reference>
<evidence type="ECO:0000313" key="3">
    <source>
        <dbReference type="EMBL" id="MFD0930247.1"/>
    </source>
</evidence>